<dbReference type="Proteomes" id="UP001500621">
    <property type="component" value="Unassembled WGS sequence"/>
</dbReference>
<dbReference type="Pfam" id="PF00004">
    <property type="entry name" value="AAA"/>
    <property type="match status" value="1"/>
</dbReference>
<reference evidence="3" key="1">
    <citation type="journal article" date="2019" name="Int. J. Syst. Evol. Microbiol.">
        <title>The Global Catalogue of Microorganisms (GCM) 10K type strain sequencing project: providing services to taxonomists for standard genome sequencing and annotation.</title>
        <authorList>
            <consortium name="The Broad Institute Genomics Platform"/>
            <consortium name="The Broad Institute Genome Sequencing Center for Infectious Disease"/>
            <person name="Wu L."/>
            <person name="Ma J."/>
        </authorList>
    </citation>
    <scope>NUCLEOTIDE SEQUENCE [LARGE SCALE GENOMIC DNA]</scope>
    <source>
        <strain evidence="3">JCM 18127</strain>
    </source>
</reference>
<sequence length="201" mass="21660">MASRSETPAGRPGVVAATVVDLARSRPATLGVGRLVCVDGPAGSGKTTLAAAVAAITGAQVVHMDDLMHGWEHATDTTAQLRGLLQPMADSRPGRYEEWDWHQDRVSREVSVPAAPWLVVEGVGSGNPEVAPLVTVLVWVEADDDLRLTRGLERDGVAMREHWLGFMRDEALMFAEHRTRERADVLVDGTGAAAPVLRDLR</sequence>
<dbReference type="EMBL" id="BAABIM010000005">
    <property type="protein sequence ID" value="GAA4699499.1"/>
    <property type="molecule type" value="Genomic_DNA"/>
</dbReference>
<evidence type="ECO:0000313" key="3">
    <source>
        <dbReference type="Proteomes" id="UP001500621"/>
    </source>
</evidence>
<proteinExistence type="predicted"/>
<dbReference type="InterPro" id="IPR003959">
    <property type="entry name" value="ATPase_AAA_core"/>
</dbReference>
<accession>A0ABP8X5H1</accession>
<dbReference type="InterPro" id="IPR027417">
    <property type="entry name" value="P-loop_NTPase"/>
</dbReference>
<dbReference type="Gene3D" id="3.40.50.300">
    <property type="entry name" value="P-loop containing nucleotide triphosphate hydrolases"/>
    <property type="match status" value="1"/>
</dbReference>
<name>A0ABP8X5H1_9ACTN</name>
<comment type="caution">
    <text evidence="2">The sequence shown here is derived from an EMBL/GenBank/DDBJ whole genome shotgun (WGS) entry which is preliminary data.</text>
</comment>
<keyword evidence="3" id="KW-1185">Reference proteome</keyword>
<evidence type="ECO:0000313" key="2">
    <source>
        <dbReference type="EMBL" id="GAA4699499.1"/>
    </source>
</evidence>
<gene>
    <name evidence="2" type="ORF">GCM10023226_42890</name>
</gene>
<feature type="domain" description="ATPase AAA-type core" evidence="1">
    <location>
        <begin position="37"/>
        <end position="87"/>
    </location>
</feature>
<dbReference type="SUPFAM" id="SSF52540">
    <property type="entry name" value="P-loop containing nucleoside triphosphate hydrolases"/>
    <property type="match status" value="1"/>
</dbReference>
<evidence type="ECO:0000259" key="1">
    <source>
        <dbReference type="Pfam" id="PF00004"/>
    </source>
</evidence>
<protein>
    <recommendedName>
        <fullName evidence="1">ATPase AAA-type core domain-containing protein</fullName>
    </recommendedName>
</protein>
<organism evidence="2 3">
    <name type="scientific">Nocardioides nanhaiensis</name>
    <dbReference type="NCBI Taxonomy" id="1476871"/>
    <lineage>
        <taxon>Bacteria</taxon>
        <taxon>Bacillati</taxon>
        <taxon>Actinomycetota</taxon>
        <taxon>Actinomycetes</taxon>
        <taxon>Propionibacteriales</taxon>
        <taxon>Nocardioidaceae</taxon>
        <taxon>Nocardioides</taxon>
    </lineage>
</organism>
<dbReference type="RefSeq" id="WP_345272444.1">
    <property type="nucleotide sequence ID" value="NZ_BAABIM010000005.1"/>
</dbReference>